<reference evidence="7 8" key="1">
    <citation type="submission" date="2018-05" db="EMBL/GenBank/DDBJ databases">
        <title>Vibrio limimaris sp. nov., isolated from marine sediment.</title>
        <authorList>
            <person name="Li C.-M."/>
        </authorList>
    </citation>
    <scope>NUCLEOTIDE SEQUENCE [LARGE SCALE GENOMIC DNA]</scope>
    <source>
        <strain evidence="7 8">E4404</strain>
    </source>
</reference>
<keyword evidence="8" id="KW-1185">Reference proteome</keyword>
<protein>
    <recommendedName>
        <fullName evidence="6">HTH araC/xylS-type domain-containing protein</fullName>
    </recommendedName>
</protein>
<dbReference type="InterPro" id="IPR018062">
    <property type="entry name" value="HTH_AraC-typ_CS"/>
</dbReference>
<feature type="chain" id="PRO_5015644892" description="HTH araC/xylS-type domain-containing protein" evidence="5">
    <location>
        <begin position="23"/>
        <end position="936"/>
    </location>
</feature>
<dbReference type="InterPro" id="IPR011110">
    <property type="entry name" value="Reg_prop"/>
</dbReference>
<evidence type="ECO:0000313" key="8">
    <source>
        <dbReference type="Proteomes" id="UP000245362"/>
    </source>
</evidence>
<feature type="domain" description="HTH araC/xylS-type" evidence="6">
    <location>
        <begin position="833"/>
        <end position="931"/>
    </location>
</feature>
<dbReference type="AlphaFoldDB" id="A0A2U3BE28"/>
<dbReference type="InterPro" id="IPR013783">
    <property type="entry name" value="Ig-like_fold"/>
</dbReference>
<keyword evidence="2" id="KW-0238">DNA-binding</keyword>
<keyword evidence="1" id="KW-0805">Transcription regulation</keyword>
<comment type="caution">
    <text evidence="7">The sequence shown here is derived from an EMBL/GenBank/DDBJ whole genome shotgun (WGS) entry which is preliminary data.</text>
</comment>
<keyword evidence="4" id="KW-0812">Transmembrane</keyword>
<dbReference type="Gene3D" id="2.60.40.10">
    <property type="entry name" value="Immunoglobulins"/>
    <property type="match status" value="1"/>
</dbReference>
<dbReference type="OrthoDB" id="9803764at2"/>
<name>A0A2U3BE28_9VIBR</name>
<dbReference type="SUPFAM" id="SSF63829">
    <property type="entry name" value="Calcium-dependent phosphotriesterase"/>
    <property type="match status" value="2"/>
</dbReference>
<evidence type="ECO:0000313" key="7">
    <source>
        <dbReference type="EMBL" id="PWI35027.1"/>
    </source>
</evidence>
<keyword evidence="4" id="KW-0472">Membrane</keyword>
<dbReference type="Pfam" id="PF07494">
    <property type="entry name" value="Reg_prop"/>
    <property type="match status" value="1"/>
</dbReference>
<feature type="signal peptide" evidence="5">
    <location>
        <begin position="1"/>
        <end position="22"/>
    </location>
</feature>
<dbReference type="PROSITE" id="PS00041">
    <property type="entry name" value="HTH_ARAC_FAMILY_1"/>
    <property type="match status" value="1"/>
</dbReference>
<dbReference type="SUPFAM" id="SSF46689">
    <property type="entry name" value="Homeodomain-like"/>
    <property type="match status" value="1"/>
</dbReference>
<evidence type="ECO:0000256" key="2">
    <source>
        <dbReference type="ARBA" id="ARBA00023125"/>
    </source>
</evidence>
<dbReference type="Gene3D" id="2.130.10.10">
    <property type="entry name" value="YVTN repeat-like/Quinoprotein amine dehydrogenase"/>
    <property type="match status" value="2"/>
</dbReference>
<evidence type="ECO:0000256" key="3">
    <source>
        <dbReference type="ARBA" id="ARBA00023163"/>
    </source>
</evidence>
<dbReference type="PRINTS" id="PR00032">
    <property type="entry name" value="HTHARAC"/>
</dbReference>
<gene>
    <name evidence="7" type="ORF">DI392_01740</name>
</gene>
<keyword evidence="5" id="KW-0732">Signal</keyword>
<dbReference type="InterPro" id="IPR015943">
    <property type="entry name" value="WD40/YVTN_repeat-like_dom_sf"/>
</dbReference>
<evidence type="ECO:0000256" key="5">
    <source>
        <dbReference type="SAM" id="SignalP"/>
    </source>
</evidence>
<dbReference type="Proteomes" id="UP000245362">
    <property type="component" value="Unassembled WGS sequence"/>
</dbReference>
<dbReference type="GO" id="GO:0043565">
    <property type="term" value="F:sequence-specific DNA binding"/>
    <property type="evidence" value="ECO:0007669"/>
    <property type="project" value="InterPro"/>
</dbReference>
<dbReference type="InterPro" id="IPR009057">
    <property type="entry name" value="Homeodomain-like_sf"/>
</dbReference>
<sequence length="936" mass="106647">MWCLFRYLWFFLLLFAAGHVSAHHDDLYSVYHPLPFQEQGLFFTAKNMFPGAAGGLWLHDIYGNIRFFDGQHVLPRVGSAIDKPVGEVVFLDQAFWYVEENRLYKSYPAGHSEFITTLGVGTEITRMGCSDRKIWATDNKNFYVYDPDTGEVKKYSLHSLQSRFDGVLEITSAIFIKKRWVLGTIAEVFITHNNQLSHAKLSGKKYVETLYYSESREELLVGGRNGAVLIDINKPEKVKVHIGHSLVRSIIESEDGYWVGTEHGLYVYQFSNKAVREIGTNHQDDYALSNGFIYSLVNDQDGGIWIATGQEIRYYSLSSELFTRIRLDGLSDYMDIGSINQIITDDNGEYWIATDKGLYSYDSIRDEKPIKRVYQPVYGIALYKGTLWLAMGKGIATYHKESYLFHWQKHPEALTSRGIRHITVDSSGGVWFDSEQGLIRYDISNSSADNLTHNWQVNHTKGVVIHLYADSQNRVYIGTDHGTYLYADNHIQYLKTSEVLGNQLDMVETEHSDLWSVYSYGLYRSQNSPVDLEPVVLNEPNVRVLCAVSTPKGVWAASSKGLTLYRHDGVLAKHFSAPFGLINNEFLPDSCSYNPQNDELIFGSRFGLVLANQSALIATELPENKVLTSQVLVNNQPHKIGFDTEKVQTFSHGNSLTFVFGVLPDFDQNSLEYKLAGSNETDWIVLQGKELTFSSLLPGTYKLYVRTDAQAALGQQGSLLRFKIQPPWYLSSWALSFFSILIITKVILLMHWRSERMLRLNRYLQKLVRIKTCQLENQSQALMVANHRLKQELKEQSENGSVDSPKPAITCCCQNMVSESRSEKSVTISPWLEKVHSLINQEYRNPDFGTSLAAKRLYVSERSLQRKFKSLTGMTFTEQLYKIRLEKACERLLSGDKISDAAFDTGFNDASYFSQRFKNYYGISPSTFIESHSEQP</sequence>
<dbReference type="InterPro" id="IPR018060">
    <property type="entry name" value="HTH_AraC"/>
</dbReference>
<evidence type="ECO:0000256" key="4">
    <source>
        <dbReference type="SAM" id="Phobius"/>
    </source>
</evidence>
<dbReference type="SMART" id="SM00342">
    <property type="entry name" value="HTH_ARAC"/>
    <property type="match status" value="1"/>
</dbReference>
<keyword evidence="4" id="KW-1133">Transmembrane helix</keyword>
<evidence type="ECO:0000259" key="6">
    <source>
        <dbReference type="PROSITE" id="PS01124"/>
    </source>
</evidence>
<proteinExistence type="predicted"/>
<keyword evidence="3" id="KW-0804">Transcription</keyword>
<dbReference type="EMBL" id="QFWT01000001">
    <property type="protein sequence ID" value="PWI35027.1"/>
    <property type="molecule type" value="Genomic_DNA"/>
</dbReference>
<dbReference type="GO" id="GO:0003700">
    <property type="term" value="F:DNA-binding transcription factor activity"/>
    <property type="evidence" value="ECO:0007669"/>
    <property type="project" value="InterPro"/>
</dbReference>
<dbReference type="InterPro" id="IPR020449">
    <property type="entry name" value="Tscrpt_reg_AraC-type_HTH"/>
</dbReference>
<accession>A0A2U3BE28</accession>
<feature type="transmembrane region" description="Helical" evidence="4">
    <location>
        <begin position="728"/>
        <end position="752"/>
    </location>
</feature>
<organism evidence="7 8">
    <name type="scientific">Vibrio albus</name>
    <dbReference type="NCBI Taxonomy" id="2200953"/>
    <lineage>
        <taxon>Bacteria</taxon>
        <taxon>Pseudomonadati</taxon>
        <taxon>Pseudomonadota</taxon>
        <taxon>Gammaproteobacteria</taxon>
        <taxon>Vibrionales</taxon>
        <taxon>Vibrionaceae</taxon>
        <taxon>Vibrio</taxon>
    </lineage>
</organism>
<dbReference type="Pfam" id="PF12833">
    <property type="entry name" value="HTH_18"/>
    <property type="match status" value="1"/>
</dbReference>
<dbReference type="PROSITE" id="PS01124">
    <property type="entry name" value="HTH_ARAC_FAMILY_2"/>
    <property type="match status" value="1"/>
</dbReference>
<evidence type="ECO:0000256" key="1">
    <source>
        <dbReference type="ARBA" id="ARBA00023015"/>
    </source>
</evidence>
<dbReference type="PANTHER" id="PTHR43280:SF28">
    <property type="entry name" value="HTH-TYPE TRANSCRIPTIONAL ACTIVATOR RHAS"/>
    <property type="match status" value="1"/>
</dbReference>
<dbReference type="PANTHER" id="PTHR43280">
    <property type="entry name" value="ARAC-FAMILY TRANSCRIPTIONAL REGULATOR"/>
    <property type="match status" value="1"/>
</dbReference>
<dbReference type="Gene3D" id="1.10.10.60">
    <property type="entry name" value="Homeodomain-like"/>
    <property type="match status" value="1"/>
</dbReference>